<organism evidence="2 3">
    <name type="scientific">Tranquillimonas alkanivorans</name>
    <dbReference type="NCBI Taxonomy" id="441119"/>
    <lineage>
        <taxon>Bacteria</taxon>
        <taxon>Pseudomonadati</taxon>
        <taxon>Pseudomonadota</taxon>
        <taxon>Alphaproteobacteria</taxon>
        <taxon>Rhodobacterales</taxon>
        <taxon>Roseobacteraceae</taxon>
        <taxon>Tranquillimonas</taxon>
    </lineage>
</organism>
<dbReference type="InterPro" id="IPR036844">
    <property type="entry name" value="Hint_dom_sf"/>
</dbReference>
<feature type="domain" description="Hedgehog/Intein (Hint)" evidence="1">
    <location>
        <begin position="147"/>
        <end position="283"/>
    </location>
</feature>
<keyword evidence="3" id="KW-1185">Reference proteome</keyword>
<accession>A0A1I5SGH1</accession>
<dbReference type="Proteomes" id="UP000199356">
    <property type="component" value="Unassembled WGS sequence"/>
</dbReference>
<gene>
    <name evidence="2" type="ORF">SAMN04488047_1117</name>
</gene>
<dbReference type="GO" id="GO:0016539">
    <property type="term" value="P:intein-mediated protein splicing"/>
    <property type="evidence" value="ECO:0007669"/>
    <property type="project" value="InterPro"/>
</dbReference>
<name>A0A1I5SGH1_9RHOB</name>
<dbReference type="InterPro" id="IPR028992">
    <property type="entry name" value="Hedgehog/Intein_dom"/>
</dbReference>
<dbReference type="RefSeq" id="WP_093423193.1">
    <property type="nucleotide sequence ID" value="NZ_FOXA01000011.1"/>
</dbReference>
<proteinExistence type="predicted"/>
<protein>
    <submittedName>
        <fullName evidence="2">Hint domain-containing protein</fullName>
    </submittedName>
</protein>
<dbReference type="Pfam" id="PF13403">
    <property type="entry name" value="Hint_2"/>
    <property type="match status" value="1"/>
</dbReference>
<dbReference type="PROSITE" id="PS50817">
    <property type="entry name" value="INTEIN_N_TER"/>
    <property type="match status" value="1"/>
</dbReference>
<sequence length="334" mass="35704">MTQDDYPRTTATQSLPVFPAAEFTAVEGASLGDPLGVAADLVLGDVYRLASGASGTRLAVHGPPEALRVAFDSPSGVPGAAVRLDACATFMSPDGGTFEALILVEDGRQPRVYLFPLAPVAPRQAYALVTLDPRAAPRRFAEAGCVSFTRGTRITLATGQQVPVEEIAVRDKVLTRDHGPCPVRWVGRQTVRASGAFAPIRIRAGALNNEADLIVSPDHRLFVYQRRDAVKAGRSELLVKAKYLVNGDNVTRTAGGFVEYFQLLFDAHEIIYAEGIAAESLMVDTRVRPALPDAVRAQLHSVGSDATRRDLGFEIRAGSLDAADAVKLLRQASS</sequence>
<dbReference type="EMBL" id="FOXA01000011">
    <property type="protein sequence ID" value="SFP69805.1"/>
    <property type="molecule type" value="Genomic_DNA"/>
</dbReference>
<dbReference type="CDD" id="cd00081">
    <property type="entry name" value="Hint"/>
    <property type="match status" value="1"/>
</dbReference>
<dbReference type="InterPro" id="IPR006141">
    <property type="entry name" value="Intein_N"/>
</dbReference>
<dbReference type="OrthoDB" id="6305173at2"/>
<dbReference type="STRING" id="441119.SAMN04488047_1117"/>
<evidence type="ECO:0000313" key="2">
    <source>
        <dbReference type="EMBL" id="SFP69805.1"/>
    </source>
</evidence>
<dbReference type="AlphaFoldDB" id="A0A1I5SGH1"/>
<reference evidence="2 3" key="1">
    <citation type="submission" date="2016-10" db="EMBL/GenBank/DDBJ databases">
        <authorList>
            <person name="de Groot N.N."/>
        </authorList>
    </citation>
    <scope>NUCLEOTIDE SEQUENCE [LARGE SCALE GENOMIC DNA]</scope>
    <source>
        <strain evidence="2 3">DSM 19547</strain>
    </source>
</reference>
<evidence type="ECO:0000313" key="3">
    <source>
        <dbReference type="Proteomes" id="UP000199356"/>
    </source>
</evidence>
<dbReference type="Gene3D" id="2.170.16.10">
    <property type="entry name" value="Hedgehog/Intein (Hint) domain"/>
    <property type="match status" value="1"/>
</dbReference>
<evidence type="ECO:0000259" key="1">
    <source>
        <dbReference type="Pfam" id="PF13403"/>
    </source>
</evidence>
<dbReference type="SUPFAM" id="SSF51294">
    <property type="entry name" value="Hedgehog/intein (Hint) domain"/>
    <property type="match status" value="1"/>
</dbReference>